<dbReference type="EMBL" id="CADCUV010000040">
    <property type="protein sequence ID" value="CAA9395438.1"/>
    <property type="molecule type" value="Genomic_DNA"/>
</dbReference>
<evidence type="ECO:0000313" key="1">
    <source>
        <dbReference type="EMBL" id="CAA9395438.1"/>
    </source>
</evidence>
<proteinExistence type="predicted"/>
<organism evidence="1">
    <name type="scientific">uncultured Rubrobacteraceae bacterium</name>
    <dbReference type="NCBI Taxonomy" id="349277"/>
    <lineage>
        <taxon>Bacteria</taxon>
        <taxon>Bacillati</taxon>
        <taxon>Actinomycetota</taxon>
        <taxon>Rubrobacteria</taxon>
        <taxon>Rubrobacterales</taxon>
        <taxon>Rubrobacteraceae</taxon>
        <taxon>environmental samples</taxon>
    </lineage>
</organism>
<reference evidence="1" key="1">
    <citation type="submission" date="2020-02" db="EMBL/GenBank/DDBJ databases">
        <authorList>
            <person name="Meier V. D."/>
        </authorList>
    </citation>
    <scope>NUCLEOTIDE SEQUENCE</scope>
    <source>
        <strain evidence="1">AVDCRST_MAG22</strain>
    </source>
</reference>
<accession>A0A6J4NTQ9</accession>
<name>A0A6J4NTQ9_9ACTN</name>
<protein>
    <submittedName>
        <fullName evidence="1">Uncharacterized protein</fullName>
    </submittedName>
</protein>
<sequence length="110" mass="12410">MRDSTEATEPRPLRCPFCGFQGIEHRGHHVERCSRCEALLGHEILKTLRQITELPDAVGRHACECGHPEMVRLPGGIFHCPACRSEVLPLESFLLDPPDRARMDEKLEIG</sequence>
<gene>
    <name evidence="1" type="ORF">AVDCRST_MAG22-855</name>
</gene>
<dbReference type="AlphaFoldDB" id="A0A6J4NTQ9"/>